<dbReference type="EMBL" id="BOPL01000014">
    <property type="protein sequence ID" value="GIK07515.1"/>
    <property type="molecule type" value="Genomic_DNA"/>
</dbReference>
<dbReference type="CDD" id="cd11062">
    <property type="entry name" value="CYP58-like"/>
    <property type="match status" value="1"/>
</dbReference>
<dbReference type="Pfam" id="PF00067">
    <property type="entry name" value="p450"/>
    <property type="match status" value="1"/>
</dbReference>
<dbReference type="PANTHER" id="PTHR24305:SF157">
    <property type="entry name" value="N-ACETYLTRYPTOPHAN 6-HYDROXYLASE IVOC-RELATED"/>
    <property type="match status" value="1"/>
</dbReference>
<comment type="caution">
    <text evidence="11">The sequence shown here is derived from an EMBL/GenBank/DDBJ whole genome shotgun (WGS) entry which is preliminary data.</text>
</comment>
<dbReference type="InterPro" id="IPR002403">
    <property type="entry name" value="Cyt_P450_E_grp-IV"/>
</dbReference>
<dbReference type="AlphaFoldDB" id="A0A9P3C478"/>
<evidence type="ECO:0000256" key="5">
    <source>
        <dbReference type="ARBA" id="ARBA00023002"/>
    </source>
</evidence>
<keyword evidence="6 8" id="KW-0408">Iron</keyword>
<sequence>MLGFTGLGLLTLSAALYGLYLLCLAIWRLYFHPLAGFPGPKLAALTLWYECYFDVFLVRDPFWSTVLSQLLRFVHRKGGQYFKEIDRLHSIYGPIVRISPHELHVKDPEWYSELYPPGNRKRDKYAWFLSEGTDATSSATVHHHVHRQRRSTLSPSFSKQSILGHEATLIEPAISSVCESLDEYARQGTPVVLGTVFASLTVDVVLQIWFGASPGQTRRWDFFPSWTEVLPPLLGGSHFLRHFPQAFLLFGLLPSSVVKGRPDIAFIFNLQESSANLASSAMRSEKPSVLRTLRSSALPANEKSEDRLSAEGFSFVMAAVESTAQTLASTLYHLVDNPPILQELRAQLEQLLEENQGQLSWTALEQLPYLRHIVMEGMRVTSSVTGRLARIAPDEVLQYKDWTIPPGTPVSMDHHFTHLDPSIFPNPRRFDPGRWDAAASAGNPLDRYLLPFGRGSRMCIGINLARAVIYRALAALVLRYDMELFETTREDVDIVRDNLMGAVKAGSNGVRMKLSERKGNGLKLDNP</sequence>
<evidence type="ECO:0000313" key="12">
    <source>
        <dbReference type="Proteomes" id="UP000710440"/>
    </source>
</evidence>
<evidence type="ECO:0000256" key="7">
    <source>
        <dbReference type="ARBA" id="ARBA00023033"/>
    </source>
</evidence>
<evidence type="ECO:0008006" key="13">
    <source>
        <dbReference type="Google" id="ProtNLM"/>
    </source>
</evidence>
<evidence type="ECO:0000256" key="3">
    <source>
        <dbReference type="ARBA" id="ARBA00022617"/>
    </source>
</evidence>
<dbReference type="Proteomes" id="UP000710440">
    <property type="component" value="Unassembled WGS sequence"/>
</dbReference>
<dbReference type="PRINTS" id="PR00465">
    <property type="entry name" value="EP450IV"/>
</dbReference>
<feature type="transmembrane region" description="Helical" evidence="10">
    <location>
        <begin position="7"/>
        <end position="30"/>
    </location>
</feature>
<dbReference type="GO" id="GO:0016705">
    <property type="term" value="F:oxidoreductase activity, acting on paired donors, with incorporation or reduction of molecular oxygen"/>
    <property type="evidence" value="ECO:0007669"/>
    <property type="project" value="InterPro"/>
</dbReference>
<dbReference type="Gene3D" id="1.10.630.10">
    <property type="entry name" value="Cytochrome P450"/>
    <property type="match status" value="1"/>
</dbReference>
<gene>
    <name evidence="11" type="ORF">Aspvir_003181</name>
</gene>
<reference evidence="11 12" key="1">
    <citation type="submission" date="2021-02" db="EMBL/GenBank/DDBJ databases">
        <title>Pan-genome distribution and transcriptional activeness of fungal secondary metabolism genes in Aspergillus section Fumigati.</title>
        <authorList>
            <person name="Takahashi H."/>
            <person name="Umemura M."/>
            <person name="Ninomiya A."/>
            <person name="Kusuya Y."/>
            <person name="Urayama S."/>
            <person name="Shimizu M."/>
            <person name="Watanabe A."/>
            <person name="Kamei K."/>
            <person name="Yaguchi T."/>
            <person name="Hagiwara D."/>
        </authorList>
    </citation>
    <scope>NUCLEOTIDE SEQUENCE [LARGE SCALE GENOMIC DNA]</scope>
    <source>
        <strain evidence="11 12">IFM 47045</strain>
    </source>
</reference>
<evidence type="ECO:0000256" key="10">
    <source>
        <dbReference type="SAM" id="Phobius"/>
    </source>
</evidence>
<dbReference type="GO" id="GO:0004497">
    <property type="term" value="F:monooxygenase activity"/>
    <property type="evidence" value="ECO:0007669"/>
    <property type="project" value="UniProtKB-KW"/>
</dbReference>
<keyword evidence="7 9" id="KW-0503">Monooxygenase</keyword>
<evidence type="ECO:0000313" key="11">
    <source>
        <dbReference type="EMBL" id="GIK07515.1"/>
    </source>
</evidence>
<keyword evidence="4 8" id="KW-0479">Metal-binding</keyword>
<dbReference type="OrthoDB" id="3945418at2759"/>
<comment type="similarity">
    <text evidence="2 9">Belongs to the cytochrome P450 family.</text>
</comment>
<dbReference type="InterPro" id="IPR036396">
    <property type="entry name" value="Cyt_P450_sf"/>
</dbReference>
<dbReference type="InterPro" id="IPR050121">
    <property type="entry name" value="Cytochrome_P450_monoxygenase"/>
</dbReference>
<evidence type="ECO:0000256" key="4">
    <source>
        <dbReference type="ARBA" id="ARBA00022723"/>
    </source>
</evidence>
<dbReference type="SUPFAM" id="SSF48264">
    <property type="entry name" value="Cytochrome P450"/>
    <property type="match status" value="1"/>
</dbReference>
<evidence type="ECO:0000256" key="1">
    <source>
        <dbReference type="ARBA" id="ARBA00001971"/>
    </source>
</evidence>
<dbReference type="PANTHER" id="PTHR24305">
    <property type="entry name" value="CYTOCHROME P450"/>
    <property type="match status" value="1"/>
</dbReference>
<protein>
    <recommendedName>
        <fullName evidence="13">Cytochrome P450</fullName>
    </recommendedName>
</protein>
<dbReference type="RefSeq" id="XP_043130701.1">
    <property type="nucleotide sequence ID" value="XM_043274766.1"/>
</dbReference>
<dbReference type="GO" id="GO:0005506">
    <property type="term" value="F:iron ion binding"/>
    <property type="evidence" value="ECO:0007669"/>
    <property type="project" value="InterPro"/>
</dbReference>
<evidence type="ECO:0000256" key="8">
    <source>
        <dbReference type="PIRSR" id="PIRSR602403-1"/>
    </source>
</evidence>
<dbReference type="PRINTS" id="PR00385">
    <property type="entry name" value="P450"/>
</dbReference>
<keyword evidence="3 8" id="KW-0349">Heme</keyword>
<evidence type="ECO:0000256" key="6">
    <source>
        <dbReference type="ARBA" id="ARBA00023004"/>
    </source>
</evidence>
<dbReference type="GeneID" id="66931163"/>
<accession>A0A9P3C478</accession>
<comment type="cofactor">
    <cofactor evidence="1 8">
        <name>heme</name>
        <dbReference type="ChEBI" id="CHEBI:30413"/>
    </cofactor>
</comment>
<dbReference type="GO" id="GO:0020037">
    <property type="term" value="F:heme binding"/>
    <property type="evidence" value="ECO:0007669"/>
    <property type="project" value="InterPro"/>
</dbReference>
<dbReference type="PROSITE" id="PS00086">
    <property type="entry name" value="CYTOCHROME_P450"/>
    <property type="match status" value="1"/>
</dbReference>
<dbReference type="InterPro" id="IPR017972">
    <property type="entry name" value="Cyt_P450_CS"/>
</dbReference>
<dbReference type="InterPro" id="IPR001128">
    <property type="entry name" value="Cyt_P450"/>
</dbReference>
<keyword evidence="10" id="KW-1133">Transmembrane helix</keyword>
<evidence type="ECO:0000256" key="9">
    <source>
        <dbReference type="RuleBase" id="RU000461"/>
    </source>
</evidence>
<keyword evidence="12" id="KW-1185">Reference proteome</keyword>
<keyword evidence="5 9" id="KW-0560">Oxidoreductase</keyword>
<organism evidence="11 12">
    <name type="scientific">Aspergillus viridinutans</name>
    <dbReference type="NCBI Taxonomy" id="75553"/>
    <lineage>
        <taxon>Eukaryota</taxon>
        <taxon>Fungi</taxon>
        <taxon>Dikarya</taxon>
        <taxon>Ascomycota</taxon>
        <taxon>Pezizomycotina</taxon>
        <taxon>Eurotiomycetes</taxon>
        <taxon>Eurotiomycetidae</taxon>
        <taxon>Eurotiales</taxon>
        <taxon>Aspergillaceae</taxon>
        <taxon>Aspergillus</taxon>
        <taxon>Aspergillus subgen. Fumigati</taxon>
    </lineage>
</organism>
<keyword evidence="10" id="KW-0472">Membrane</keyword>
<name>A0A9P3C478_ASPVI</name>
<feature type="binding site" description="axial binding residue" evidence="8">
    <location>
        <position position="459"/>
    </location>
    <ligand>
        <name>heme</name>
        <dbReference type="ChEBI" id="CHEBI:30413"/>
    </ligand>
    <ligandPart>
        <name>Fe</name>
        <dbReference type="ChEBI" id="CHEBI:18248"/>
    </ligandPart>
</feature>
<evidence type="ECO:0000256" key="2">
    <source>
        <dbReference type="ARBA" id="ARBA00010617"/>
    </source>
</evidence>
<keyword evidence="10" id="KW-0812">Transmembrane</keyword>
<proteinExistence type="inferred from homology"/>